<feature type="coiled-coil region" evidence="1">
    <location>
        <begin position="64"/>
        <end position="91"/>
    </location>
</feature>
<keyword evidence="2" id="KW-0812">Transmembrane</keyword>
<accession>A0A8S5Q6T7</accession>
<evidence type="ECO:0000256" key="1">
    <source>
        <dbReference type="SAM" id="Coils"/>
    </source>
</evidence>
<feature type="transmembrane region" description="Helical" evidence="2">
    <location>
        <begin position="6"/>
        <end position="30"/>
    </location>
</feature>
<name>A0A8S5Q6T7_9VIRU</name>
<keyword evidence="2" id="KW-0472">Membrane</keyword>
<evidence type="ECO:0000313" key="3">
    <source>
        <dbReference type="EMBL" id="DAE14537.1"/>
    </source>
</evidence>
<protein>
    <submittedName>
        <fullName evidence="3">Microtubule-associated protein RP/EB family member, coiled-coil, MOTOR PROTEIN</fullName>
    </submittedName>
</protein>
<proteinExistence type="predicted"/>
<keyword evidence="2" id="KW-1133">Transmembrane helix</keyword>
<sequence>MDTELLQRLFAGLLLPALIIIEAFQIIYFFRQCKDVKGIRELLTNRVNADAMTASQICELQKENQLLKEQITTLYQQNQNLAQQNQALMNAFEIKKTTQPK</sequence>
<reference evidence="3" key="1">
    <citation type="journal article" date="2021" name="Proc. Natl. Acad. Sci. U.S.A.">
        <title>A Catalog of Tens of Thousands of Viruses from Human Metagenomes Reveals Hidden Associations with Chronic Diseases.</title>
        <authorList>
            <person name="Tisza M.J."/>
            <person name="Buck C.B."/>
        </authorList>
    </citation>
    <scope>NUCLEOTIDE SEQUENCE</scope>
    <source>
        <strain evidence="3">CtsTh7</strain>
    </source>
</reference>
<evidence type="ECO:0000256" key="2">
    <source>
        <dbReference type="SAM" id="Phobius"/>
    </source>
</evidence>
<keyword evidence="1" id="KW-0175">Coiled coil</keyword>
<organism evidence="3">
    <name type="scientific">Inoviridae sp. ctsTh7</name>
    <dbReference type="NCBI Taxonomy" id="2825785"/>
    <lineage>
        <taxon>Viruses</taxon>
        <taxon>Monodnaviria</taxon>
        <taxon>Loebvirae</taxon>
        <taxon>Hofneiviricota</taxon>
        <taxon>Faserviricetes</taxon>
        <taxon>Tubulavirales</taxon>
        <taxon>Inoviridae</taxon>
    </lineage>
</organism>
<dbReference type="EMBL" id="BK015585">
    <property type="protein sequence ID" value="DAE14537.1"/>
    <property type="molecule type" value="Genomic_DNA"/>
</dbReference>